<proteinExistence type="predicted"/>
<dbReference type="AlphaFoldDB" id="M6FUD0"/>
<dbReference type="Proteomes" id="UP000012101">
    <property type="component" value="Unassembled WGS sequence"/>
</dbReference>
<reference evidence="1 2" key="1">
    <citation type="submission" date="2013-01" db="EMBL/GenBank/DDBJ databases">
        <authorList>
            <person name="Harkins D.M."/>
            <person name="Durkin A.S."/>
            <person name="Brinkac L.M."/>
            <person name="Haft D.H."/>
            <person name="Selengut J.D."/>
            <person name="Sanka R."/>
            <person name="DePew J."/>
            <person name="Purushe J."/>
            <person name="Hospenthal D.R."/>
            <person name="Murray C.K."/>
            <person name="Pimentel G."/>
            <person name="Wasfy M."/>
            <person name="Vinetz J.M."/>
            <person name="Sutton G.G."/>
            <person name="Nierman W.C."/>
            <person name="Fouts D.E."/>
        </authorList>
    </citation>
    <scope>NUCLEOTIDE SEQUENCE [LARGE SCALE GENOMIC DNA]</scope>
    <source>
        <strain evidence="1 2">2006001855</strain>
    </source>
</reference>
<evidence type="ECO:0000313" key="1">
    <source>
        <dbReference type="EMBL" id="EMM74832.1"/>
    </source>
</evidence>
<gene>
    <name evidence="1" type="ORF">LEP1GSC038_0806</name>
</gene>
<organism evidence="1 2">
    <name type="scientific">Leptospira weilii str. 2006001855</name>
    <dbReference type="NCBI Taxonomy" id="996804"/>
    <lineage>
        <taxon>Bacteria</taxon>
        <taxon>Pseudomonadati</taxon>
        <taxon>Spirochaetota</taxon>
        <taxon>Spirochaetia</taxon>
        <taxon>Leptospirales</taxon>
        <taxon>Leptospiraceae</taxon>
        <taxon>Leptospira</taxon>
    </lineage>
</organism>
<dbReference type="EMBL" id="AFJM02000002">
    <property type="protein sequence ID" value="EMM74832.1"/>
    <property type="molecule type" value="Genomic_DNA"/>
</dbReference>
<comment type="caution">
    <text evidence="1">The sequence shown here is derived from an EMBL/GenBank/DDBJ whole genome shotgun (WGS) entry which is preliminary data.</text>
</comment>
<name>M6FUD0_9LEPT</name>
<protein>
    <submittedName>
        <fullName evidence="1">Uncharacterized protein</fullName>
    </submittedName>
</protein>
<accession>M6FUD0</accession>
<sequence length="89" mass="10474">MGYRLRHFRDLNSFESYLSNISSETILLSETWREDFSKWKEIAVKAQNSDLKVKIFYFSSSIDANNSESSAQISWPISRKSLENRFDIL</sequence>
<evidence type="ECO:0000313" key="2">
    <source>
        <dbReference type="Proteomes" id="UP000012101"/>
    </source>
</evidence>